<feature type="non-terminal residue" evidence="4">
    <location>
        <position position="235"/>
    </location>
</feature>
<dbReference type="SUPFAM" id="SSF50985">
    <property type="entry name" value="RCC1/BLIP-II"/>
    <property type="match status" value="1"/>
</dbReference>
<dbReference type="InterPro" id="IPR051625">
    <property type="entry name" value="Signaling_Regulatory_Domain"/>
</dbReference>
<feature type="domain" description="RCC1-like" evidence="3">
    <location>
        <begin position="2"/>
        <end position="234"/>
    </location>
</feature>
<evidence type="ECO:0000256" key="2">
    <source>
        <dbReference type="PROSITE-ProRule" id="PRU00235"/>
    </source>
</evidence>
<accession>A0A3P6V5R2</accession>
<dbReference type="InterPro" id="IPR000408">
    <property type="entry name" value="Reg_chr_condens"/>
</dbReference>
<evidence type="ECO:0000313" key="4">
    <source>
        <dbReference type="EMBL" id="VDK85421.1"/>
    </source>
</evidence>
<dbReference type="InterPro" id="IPR009091">
    <property type="entry name" value="RCC1/BLIP-II"/>
</dbReference>
<gene>
    <name evidence="4" type="ORF">DILT_LOCUS3711</name>
</gene>
<keyword evidence="5" id="KW-1185">Reference proteome</keyword>
<dbReference type="PROSITE" id="PS50012">
    <property type="entry name" value="RCC1_3"/>
    <property type="match status" value="4"/>
</dbReference>
<dbReference type="InterPro" id="IPR058923">
    <property type="entry name" value="RCC1-like_dom"/>
</dbReference>
<feature type="repeat" description="RCC1" evidence="2">
    <location>
        <begin position="55"/>
        <end position="103"/>
    </location>
</feature>
<dbReference type="Gene3D" id="2.130.10.30">
    <property type="entry name" value="Regulator of chromosome condensation 1/beta-lactamase-inhibitor protein II"/>
    <property type="match status" value="2"/>
</dbReference>
<proteinExistence type="predicted"/>
<dbReference type="PROSITE" id="PS00626">
    <property type="entry name" value="RCC1_2"/>
    <property type="match status" value="1"/>
</dbReference>
<dbReference type="OrthoDB" id="8068875at2759"/>
<name>A0A3P6V5R2_DIBLA</name>
<organism evidence="4 5">
    <name type="scientific">Dibothriocephalus latus</name>
    <name type="common">Fish tapeworm</name>
    <name type="synonym">Diphyllobothrium latum</name>
    <dbReference type="NCBI Taxonomy" id="60516"/>
    <lineage>
        <taxon>Eukaryota</taxon>
        <taxon>Metazoa</taxon>
        <taxon>Spiralia</taxon>
        <taxon>Lophotrochozoa</taxon>
        <taxon>Platyhelminthes</taxon>
        <taxon>Cestoda</taxon>
        <taxon>Eucestoda</taxon>
        <taxon>Diphyllobothriidea</taxon>
        <taxon>Diphyllobothriidae</taxon>
        <taxon>Dibothriocephalus</taxon>
    </lineage>
</organism>
<dbReference type="AlphaFoldDB" id="A0A3P6V5R2"/>
<feature type="repeat" description="RCC1" evidence="2">
    <location>
        <begin position="183"/>
        <end position="235"/>
    </location>
</feature>
<feature type="repeat" description="RCC1" evidence="2">
    <location>
        <begin position="104"/>
        <end position="182"/>
    </location>
</feature>
<evidence type="ECO:0000256" key="1">
    <source>
        <dbReference type="ARBA" id="ARBA00022737"/>
    </source>
</evidence>
<keyword evidence="1" id="KW-0677">Repeat</keyword>
<dbReference type="EMBL" id="UYRU01044114">
    <property type="protein sequence ID" value="VDK85421.1"/>
    <property type="molecule type" value="Genomic_DNA"/>
</dbReference>
<reference evidence="4 5" key="1">
    <citation type="submission" date="2018-11" db="EMBL/GenBank/DDBJ databases">
        <authorList>
            <consortium name="Pathogen Informatics"/>
        </authorList>
    </citation>
    <scope>NUCLEOTIDE SEQUENCE [LARGE SCALE GENOMIC DNA]</scope>
</reference>
<dbReference type="PANTHER" id="PTHR22872">
    <property type="entry name" value="BTK-BINDING PROTEIN-RELATED"/>
    <property type="match status" value="1"/>
</dbReference>
<sequence>MFAWGSADEGQLGIPVSGEDNGHVSQPRWVPPLPESKVTKIACGYRHTLLLTSEGFVYSCGSNEFGQLGNERKTNSFTRISGLQHKIRDITCGAYHSGAITQNGKVYMWGCNTNGQLGRTSEDTAVALLNFPYGTVVQVEASSSQGTLLRSTICCFLCDGPAFVVYQTISLGVEHSVALTDTSDVYVWGSNTQGQLGLGFVSQASVTTPTRIECLAGLPVRQLVAGGYHNLLLTP</sequence>
<evidence type="ECO:0000259" key="3">
    <source>
        <dbReference type="Pfam" id="PF25390"/>
    </source>
</evidence>
<dbReference type="Proteomes" id="UP000281553">
    <property type="component" value="Unassembled WGS sequence"/>
</dbReference>
<protein>
    <recommendedName>
        <fullName evidence="3">RCC1-like domain-containing protein</fullName>
    </recommendedName>
</protein>
<dbReference type="Pfam" id="PF25390">
    <property type="entry name" value="WD40_RLD"/>
    <property type="match status" value="1"/>
</dbReference>
<feature type="repeat" description="RCC1" evidence="2">
    <location>
        <begin position="1"/>
        <end position="54"/>
    </location>
</feature>
<evidence type="ECO:0000313" key="5">
    <source>
        <dbReference type="Proteomes" id="UP000281553"/>
    </source>
</evidence>
<dbReference type="PRINTS" id="PR00633">
    <property type="entry name" value="RCCNDNSATION"/>
</dbReference>